<accession>A0A3S5EWE1</accession>
<feature type="transmembrane region" description="Helical" evidence="1">
    <location>
        <begin position="41"/>
        <end position="66"/>
    </location>
</feature>
<name>A0A3S5EWE1_ACTVI</name>
<organism evidence="2 3">
    <name type="scientific">Actinomyces viscosus</name>
    <dbReference type="NCBI Taxonomy" id="1656"/>
    <lineage>
        <taxon>Bacteria</taxon>
        <taxon>Bacillati</taxon>
        <taxon>Actinomycetota</taxon>
        <taxon>Actinomycetes</taxon>
        <taxon>Actinomycetales</taxon>
        <taxon>Actinomycetaceae</taxon>
        <taxon>Actinomyces</taxon>
    </lineage>
</organism>
<proteinExistence type="predicted"/>
<reference evidence="2 3" key="1">
    <citation type="submission" date="2018-12" db="EMBL/GenBank/DDBJ databases">
        <authorList>
            <consortium name="Pathogen Informatics"/>
        </authorList>
    </citation>
    <scope>NUCLEOTIDE SEQUENCE [LARGE SCALE GENOMIC DNA]</scope>
    <source>
        <strain evidence="2 3">NCTC10951</strain>
    </source>
</reference>
<dbReference type="EMBL" id="LR134477">
    <property type="protein sequence ID" value="VEI15679.1"/>
    <property type="molecule type" value="Genomic_DNA"/>
</dbReference>
<evidence type="ECO:0000313" key="3">
    <source>
        <dbReference type="Proteomes" id="UP000268658"/>
    </source>
</evidence>
<dbReference type="AlphaFoldDB" id="A0A3S5EWE1"/>
<dbReference type="KEGG" id="avc:NCTC10951_01287"/>
<evidence type="ECO:0000313" key="2">
    <source>
        <dbReference type="EMBL" id="VEI15679.1"/>
    </source>
</evidence>
<dbReference type="Proteomes" id="UP000268658">
    <property type="component" value="Chromosome"/>
</dbReference>
<keyword evidence="1" id="KW-0812">Transmembrane</keyword>
<gene>
    <name evidence="2" type="ORF">NCTC10951_01287</name>
</gene>
<keyword evidence="1" id="KW-1133">Transmembrane helix</keyword>
<evidence type="ECO:0000256" key="1">
    <source>
        <dbReference type="SAM" id="Phobius"/>
    </source>
</evidence>
<sequence>MRGAVRGSAGQSLRSRGLRAVPHRAGALMHRLRREEDGQTLLLGVGLICVVLAMLFVAASATAVYLDLKTLTSLADSAAAAGADGVDGDPYYEGEGSDTAPGALTDAAVSAKAAADLSAQPAAARLAGVAIVSARAADSRTAVVTLQARSRPPFLPWGIIPAEGFTITATGSARMTTTQ</sequence>
<keyword evidence="1" id="KW-0472">Membrane</keyword>
<protein>
    <submittedName>
        <fullName evidence="2">Uncharacterized protein</fullName>
    </submittedName>
</protein>